<comment type="similarity">
    <text evidence="1">Belongs to the ornithine cyclodeaminase/mu-crystallin family.</text>
</comment>
<organism evidence="2">
    <name type="scientific">Picea sitchensis</name>
    <name type="common">Sitka spruce</name>
    <name type="synonym">Pinus sitchensis</name>
    <dbReference type="NCBI Taxonomy" id="3332"/>
    <lineage>
        <taxon>Eukaryota</taxon>
        <taxon>Viridiplantae</taxon>
        <taxon>Streptophyta</taxon>
        <taxon>Embryophyta</taxon>
        <taxon>Tracheophyta</taxon>
        <taxon>Spermatophyta</taxon>
        <taxon>Pinopsida</taxon>
        <taxon>Pinidae</taxon>
        <taxon>Conifers I</taxon>
        <taxon>Pinales</taxon>
        <taxon>Pinaceae</taxon>
        <taxon>Picea</taxon>
    </lineage>
</organism>
<proteinExistence type="evidence at transcript level"/>
<dbReference type="Pfam" id="PF02423">
    <property type="entry name" value="OCD_Mu_crystall"/>
    <property type="match status" value="2"/>
</dbReference>
<dbReference type="Gene3D" id="3.40.50.720">
    <property type="entry name" value="NAD(P)-binding Rossmann-like Domain"/>
    <property type="match status" value="1"/>
</dbReference>
<reference evidence="2" key="1">
    <citation type="journal article" date="2008" name="BMC Genomics">
        <title>A conifer genomics resource of 200,000 spruce (Picea spp.) ESTs and 6,464 high-quality, sequence-finished full-length cDNAs for Sitka spruce (Picea sitchensis).</title>
        <authorList>
            <person name="Ralph S.G."/>
            <person name="Chun H.J."/>
            <person name="Kolosova N."/>
            <person name="Cooper D."/>
            <person name="Oddy C."/>
            <person name="Ritland C.E."/>
            <person name="Kirkpatrick R."/>
            <person name="Moore R."/>
            <person name="Barber S."/>
            <person name="Holt R.A."/>
            <person name="Jones S.J."/>
            <person name="Marra M.A."/>
            <person name="Douglas C.J."/>
            <person name="Ritland K."/>
            <person name="Bohlmann J."/>
        </authorList>
    </citation>
    <scope>NUCLEOTIDE SEQUENCE</scope>
    <source>
        <tissue evidence="2">Green portion of the leader tissue</tissue>
    </source>
</reference>
<dbReference type="InterPro" id="IPR003462">
    <property type="entry name" value="ODC_Mu_crystall"/>
</dbReference>
<dbReference type="InterPro" id="IPR023401">
    <property type="entry name" value="ODC_N"/>
</dbReference>
<evidence type="ECO:0008006" key="3">
    <source>
        <dbReference type="Google" id="ProtNLM"/>
    </source>
</evidence>
<evidence type="ECO:0000313" key="2">
    <source>
        <dbReference type="EMBL" id="ABK26508.1"/>
    </source>
</evidence>
<dbReference type="SUPFAM" id="SSF51735">
    <property type="entry name" value="NAD(P)-binding Rossmann-fold domains"/>
    <property type="match status" value="2"/>
</dbReference>
<accession>A9P0U7</accession>
<dbReference type="GO" id="GO:0005737">
    <property type="term" value="C:cytoplasm"/>
    <property type="evidence" value="ECO:0007669"/>
    <property type="project" value="TreeGrafter"/>
</dbReference>
<name>A9P0U7_PICSI</name>
<evidence type="ECO:0000256" key="1">
    <source>
        <dbReference type="ARBA" id="ARBA00008903"/>
    </source>
</evidence>
<dbReference type="PANTHER" id="PTHR13812:SF19">
    <property type="entry name" value="KETIMINE REDUCTASE MU-CRYSTALLIN"/>
    <property type="match status" value="1"/>
</dbReference>
<dbReference type="AlphaFoldDB" id="A9P0U7"/>
<sequence>MGHQQNQIQQQHHLQKCIIIDSDQVRTLLTESILIHHLQSSLSNDTIHCPQRQNLCINNNTNRNAPPGQLLVMPAWSQSPAIPYIGVKLVTAFPHNTHMGLPGINASYLLSDSFTGSPLAFVDGTEITHWRTSCISALKEAGELVGAFCRGLLRPEDVVGTLAELVRGSKGGRSRSEEVTVFKSVGSAVVDLVTAQFIYEKHLQGSSD</sequence>
<dbReference type="InterPro" id="IPR036291">
    <property type="entry name" value="NAD(P)-bd_dom_sf"/>
</dbReference>
<protein>
    <recommendedName>
        <fullName evidence="3">Ornithine cyclodeaminase</fullName>
    </recommendedName>
</protein>
<dbReference type="EMBL" id="EF087255">
    <property type="protein sequence ID" value="ABK26508.1"/>
    <property type="molecule type" value="mRNA"/>
</dbReference>
<dbReference type="Gene3D" id="3.30.1780.10">
    <property type="entry name" value="ornithine cyclodeaminase, domain 1"/>
    <property type="match status" value="2"/>
</dbReference>
<dbReference type="PANTHER" id="PTHR13812">
    <property type="entry name" value="KETIMINE REDUCTASE MU-CRYSTALLIN"/>
    <property type="match status" value="1"/>
</dbReference>